<evidence type="ECO:0000259" key="11">
    <source>
        <dbReference type="Pfam" id="PF00905"/>
    </source>
</evidence>
<evidence type="ECO:0000256" key="2">
    <source>
        <dbReference type="ARBA" id="ARBA00022670"/>
    </source>
</evidence>
<dbReference type="InterPro" id="IPR050396">
    <property type="entry name" value="Glycosyltr_51/Transpeptidase"/>
</dbReference>
<keyword evidence="10" id="KW-0812">Transmembrane</keyword>
<evidence type="ECO:0000256" key="9">
    <source>
        <dbReference type="SAM" id="MobiDB-lite"/>
    </source>
</evidence>
<name>A0A1F7F1G0_UNCRA</name>
<dbReference type="Gene3D" id="3.40.710.10">
    <property type="entry name" value="DD-peptidase/beta-lactamase superfamily"/>
    <property type="match status" value="2"/>
</dbReference>
<evidence type="ECO:0000259" key="12">
    <source>
        <dbReference type="Pfam" id="PF00912"/>
    </source>
</evidence>
<dbReference type="GO" id="GO:0006508">
    <property type="term" value="P:proteolysis"/>
    <property type="evidence" value="ECO:0007669"/>
    <property type="project" value="UniProtKB-KW"/>
</dbReference>
<keyword evidence="1" id="KW-0121">Carboxypeptidase</keyword>
<dbReference type="EC" id="2.4.99.28" evidence="7"/>
<comment type="catalytic activity">
    <reaction evidence="8">
        <text>[GlcNAc-(1-&gt;4)-Mur2Ac(oyl-L-Ala-gamma-D-Glu-L-Lys-D-Ala-D-Ala)](n)-di-trans,octa-cis-undecaprenyl diphosphate + beta-D-GlcNAc-(1-&gt;4)-Mur2Ac(oyl-L-Ala-gamma-D-Glu-L-Lys-D-Ala-D-Ala)-di-trans,octa-cis-undecaprenyl diphosphate = [GlcNAc-(1-&gt;4)-Mur2Ac(oyl-L-Ala-gamma-D-Glu-L-Lys-D-Ala-D-Ala)](n+1)-di-trans,octa-cis-undecaprenyl diphosphate + di-trans,octa-cis-undecaprenyl diphosphate + H(+)</text>
        <dbReference type="Rhea" id="RHEA:23708"/>
        <dbReference type="Rhea" id="RHEA-COMP:9602"/>
        <dbReference type="Rhea" id="RHEA-COMP:9603"/>
        <dbReference type="ChEBI" id="CHEBI:15378"/>
        <dbReference type="ChEBI" id="CHEBI:58405"/>
        <dbReference type="ChEBI" id="CHEBI:60033"/>
        <dbReference type="ChEBI" id="CHEBI:78435"/>
        <dbReference type="EC" id="2.4.99.28"/>
    </reaction>
</comment>
<keyword evidence="10" id="KW-0472">Membrane</keyword>
<feature type="region of interest" description="Disordered" evidence="9">
    <location>
        <begin position="764"/>
        <end position="790"/>
    </location>
</feature>
<dbReference type="AlphaFoldDB" id="A0A1F7F1G0"/>
<dbReference type="InterPro" id="IPR036950">
    <property type="entry name" value="PBP_transglycosylase"/>
</dbReference>
<dbReference type="PANTHER" id="PTHR32282">
    <property type="entry name" value="BINDING PROTEIN TRANSPEPTIDASE, PUTATIVE-RELATED"/>
    <property type="match status" value="1"/>
</dbReference>
<dbReference type="NCBIfam" id="TIGR02074">
    <property type="entry name" value="PBP_1a_fam"/>
    <property type="match status" value="1"/>
</dbReference>
<dbReference type="Proteomes" id="UP000179243">
    <property type="component" value="Unassembled WGS sequence"/>
</dbReference>
<reference evidence="13 14" key="1">
    <citation type="journal article" date="2016" name="Nat. Commun.">
        <title>Thousands of microbial genomes shed light on interconnected biogeochemical processes in an aquifer system.</title>
        <authorList>
            <person name="Anantharaman K."/>
            <person name="Brown C.T."/>
            <person name="Hug L.A."/>
            <person name="Sharon I."/>
            <person name="Castelle C.J."/>
            <person name="Probst A.J."/>
            <person name="Thomas B.C."/>
            <person name="Singh A."/>
            <person name="Wilkins M.J."/>
            <person name="Karaoz U."/>
            <person name="Brodie E.L."/>
            <person name="Williams K.H."/>
            <person name="Hubbard S.S."/>
            <person name="Banfield J.F."/>
        </authorList>
    </citation>
    <scope>NUCLEOTIDE SEQUENCE [LARGE SCALE GENOMIC DNA]</scope>
</reference>
<dbReference type="InterPro" id="IPR001460">
    <property type="entry name" value="PCN-bd_Tpept"/>
</dbReference>
<evidence type="ECO:0000256" key="7">
    <source>
        <dbReference type="ARBA" id="ARBA00044770"/>
    </source>
</evidence>
<keyword evidence="4" id="KW-0808">Transferase</keyword>
<evidence type="ECO:0000256" key="8">
    <source>
        <dbReference type="ARBA" id="ARBA00049902"/>
    </source>
</evidence>
<dbReference type="GO" id="GO:0008658">
    <property type="term" value="F:penicillin binding"/>
    <property type="evidence" value="ECO:0007669"/>
    <property type="project" value="InterPro"/>
</dbReference>
<dbReference type="InterPro" id="IPR012338">
    <property type="entry name" value="Beta-lactam/transpept-like"/>
</dbReference>
<evidence type="ECO:0000256" key="3">
    <source>
        <dbReference type="ARBA" id="ARBA00022676"/>
    </source>
</evidence>
<dbReference type="PANTHER" id="PTHR32282:SF33">
    <property type="entry name" value="PEPTIDOGLYCAN GLYCOSYLTRANSFERASE"/>
    <property type="match status" value="1"/>
</dbReference>
<dbReference type="Pfam" id="PF00905">
    <property type="entry name" value="Transpeptidase"/>
    <property type="match status" value="1"/>
</dbReference>
<dbReference type="GO" id="GO:0009252">
    <property type="term" value="P:peptidoglycan biosynthetic process"/>
    <property type="evidence" value="ECO:0007669"/>
    <property type="project" value="TreeGrafter"/>
</dbReference>
<dbReference type="Pfam" id="PF00912">
    <property type="entry name" value="Transgly"/>
    <property type="match status" value="1"/>
</dbReference>
<dbReference type="Gene3D" id="1.10.3810.10">
    <property type="entry name" value="Biosynthetic peptidoglycan transglycosylase-like"/>
    <property type="match status" value="1"/>
</dbReference>
<accession>A0A1F7F1G0</accession>
<dbReference type="GO" id="GO:0030288">
    <property type="term" value="C:outer membrane-bounded periplasmic space"/>
    <property type="evidence" value="ECO:0007669"/>
    <property type="project" value="TreeGrafter"/>
</dbReference>
<proteinExistence type="predicted"/>
<feature type="compositionally biased region" description="Basic and acidic residues" evidence="9">
    <location>
        <begin position="766"/>
        <end position="780"/>
    </location>
</feature>
<dbReference type="SUPFAM" id="SSF56601">
    <property type="entry name" value="beta-lactamase/transpeptidase-like"/>
    <property type="match status" value="1"/>
</dbReference>
<evidence type="ECO:0000313" key="13">
    <source>
        <dbReference type="EMBL" id="OGK00494.1"/>
    </source>
</evidence>
<evidence type="ECO:0000256" key="6">
    <source>
        <dbReference type="ARBA" id="ARBA00023268"/>
    </source>
</evidence>
<organism evidence="13 14">
    <name type="scientific">Candidatus Raymondbacteria bacterium RIFOXYD12_FULL_49_13</name>
    <dbReference type="NCBI Taxonomy" id="1817890"/>
    <lineage>
        <taxon>Bacteria</taxon>
        <taxon>Raymondiibacteriota</taxon>
    </lineage>
</organism>
<protein>
    <recommendedName>
        <fullName evidence="7">peptidoglycan glycosyltransferase</fullName>
        <ecNumber evidence="7">2.4.99.28</ecNumber>
    </recommendedName>
</protein>
<comment type="caution">
    <text evidence="13">The sequence shown here is derived from an EMBL/GenBank/DDBJ whole genome shotgun (WGS) entry which is preliminary data.</text>
</comment>
<evidence type="ECO:0000256" key="1">
    <source>
        <dbReference type="ARBA" id="ARBA00022645"/>
    </source>
</evidence>
<evidence type="ECO:0000313" key="14">
    <source>
        <dbReference type="Proteomes" id="UP000179243"/>
    </source>
</evidence>
<keyword evidence="6" id="KW-0511">Multifunctional enzyme</keyword>
<dbReference type="InterPro" id="IPR023346">
    <property type="entry name" value="Lysozyme-like_dom_sf"/>
</dbReference>
<feature type="domain" description="Penicillin-binding protein transpeptidase" evidence="11">
    <location>
        <begin position="417"/>
        <end position="656"/>
    </location>
</feature>
<evidence type="ECO:0000256" key="4">
    <source>
        <dbReference type="ARBA" id="ARBA00022679"/>
    </source>
</evidence>
<dbReference type="SUPFAM" id="SSF53955">
    <property type="entry name" value="Lysozyme-like"/>
    <property type="match status" value="1"/>
</dbReference>
<keyword evidence="2" id="KW-0645">Protease</keyword>
<dbReference type="GO" id="GO:0008955">
    <property type="term" value="F:peptidoglycan glycosyltransferase activity"/>
    <property type="evidence" value="ECO:0007669"/>
    <property type="project" value="UniProtKB-EC"/>
</dbReference>
<dbReference type="InterPro" id="IPR001264">
    <property type="entry name" value="Glyco_trans_51"/>
</dbReference>
<feature type="domain" description="Glycosyl transferase family 51" evidence="12">
    <location>
        <begin position="82"/>
        <end position="258"/>
    </location>
</feature>
<feature type="transmembrane region" description="Helical" evidence="10">
    <location>
        <begin position="30"/>
        <end position="53"/>
    </location>
</feature>
<evidence type="ECO:0000256" key="5">
    <source>
        <dbReference type="ARBA" id="ARBA00022801"/>
    </source>
</evidence>
<keyword evidence="10" id="KW-1133">Transmembrane helix</keyword>
<keyword evidence="3" id="KW-0328">Glycosyltransferase</keyword>
<dbReference type="EMBL" id="MFYX01000146">
    <property type="protein sequence ID" value="OGK00494.1"/>
    <property type="molecule type" value="Genomic_DNA"/>
</dbReference>
<evidence type="ECO:0000256" key="10">
    <source>
        <dbReference type="SAM" id="Phobius"/>
    </source>
</evidence>
<keyword evidence="5" id="KW-0378">Hydrolase</keyword>
<dbReference type="GO" id="GO:0004180">
    <property type="term" value="F:carboxypeptidase activity"/>
    <property type="evidence" value="ECO:0007669"/>
    <property type="project" value="UniProtKB-KW"/>
</dbReference>
<sequence>MPNDKMFKSPESSYFQFNFKPNKNLSLKKTIVFSAIIATSLFALVSIIIVLLFNGIKNELPSISQLENIQPNLITKVYSADNTLLKEFYTERRIWRSLEDMPLHVYNAIIAIEDNRFWYHWGLDVYTVPDILKGVFLKGNIRGGSTLSMQLARNLYSTIGRERTLKRKIKELMTAVQIEKTYTKKDILEFYMNQMYMGAGTYGFQAAAQKYFGKNSLCDITISEAAALAAIVQRPEYFRPDLYQENTEKRKNIVLRAMLNGGYISQAEYENEASSSLVVVELAEKAGKAPYYVEMVRQYLEKKYGAKTLYNSGFSVHTTLNNLYQEKAENICTDWVDSLQISLNNKFIRELELEKRYKMTTMTILEHLDSIVKQCDTLFRNKYSSSEMVQDSTGVMVRKIIRPALHDSLKYRKVQIAFCVLDNKTGAIQSLIGGYNFEKSKFNRVVQAFRQPGSAFKPFIYTAAMDNGYTPASVMLDQAFSIYDPIQGEWRPENYTREFNGPTTLRRALYLSINTIAIKLQQKVGTATVINYAVNMGLNKSHLSPVPSLAIGSCEVIPLKLFSAYSAFANNGVRAEPYFIEDIFDREGNVVETHRPISHTVLDPKTAYIMSSMLRSVITNGTAYAASAKGVTWPAGGKTGTTNEYTDAWFIGFTPIMTCGVWIGIDEKRSLGQGKTGSSAALPAWTEFMLYAYDSLKIPTIDFEKPMGIITQNICKESHMLAKDDCDSTYNEVFVIGTEPDICTIDHRVQRTFDKNNIDPFGIYKRKNEEKPTDEPEGDKKKKGTNIYMM</sequence>
<gene>
    <name evidence="13" type="ORF">A2519_10835</name>
</gene>